<reference evidence="1 2" key="1">
    <citation type="submission" date="2021-11" db="EMBL/GenBank/DDBJ databases">
        <title>Comparative genomics of bee honey and flower isolates.</title>
        <authorList>
            <person name="Bechtner J.D."/>
            <person name="Gallus M.K."/>
            <person name="Ehrmann M."/>
        </authorList>
    </citation>
    <scope>NUCLEOTIDE SEQUENCE [LARGE SCALE GENOMIC DNA]</scope>
    <source>
        <strain evidence="1 2">M161</strain>
    </source>
</reference>
<dbReference type="InterPro" id="IPR019644">
    <property type="entry name" value="DUF2508"/>
</dbReference>
<evidence type="ECO:0000313" key="1">
    <source>
        <dbReference type="EMBL" id="MCK8625033.1"/>
    </source>
</evidence>
<accession>A0ABT0I2V4</accession>
<dbReference type="Pfam" id="PF10704">
    <property type="entry name" value="DUF2508"/>
    <property type="match status" value="1"/>
</dbReference>
<sequence>MLGIIKKKNNFRKQYDEFLLNSIDRAKSNWDHARETEDAISETDGEITSQTQLARQKYLFLYQEARVRDVKNNHFQSSVFDY</sequence>
<evidence type="ECO:0000313" key="2">
    <source>
        <dbReference type="Proteomes" id="UP001522905"/>
    </source>
</evidence>
<dbReference type="EMBL" id="JAJIAO010000006">
    <property type="protein sequence ID" value="MCK8625033.1"/>
    <property type="molecule type" value="Genomic_DNA"/>
</dbReference>
<comment type="caution">
    <text evidence="1">The sequence shown here is derived from an EMBL/GenBank/DDBJ whole genome shotgun (WGS) entry which is preliminary data.</text>
</comment>
<gene>
    <name evidence="1" type="ORF">LNP07_05840</name>
</gene>
<proteinExistence type="predicted"/>
<dbReference type="Proteomes" id="UP001522905">
    <property type="component" value="Unassembled WGS sequence"/>
</dbReference>
<dbReference type="RefSeq" id="WP_220727939.1">
    <property type="nucleotide sequence ID" value="NZ_BPLM01000003.1"/>
</dbReference>
<keyword evidence="2" id="KW-1185">Reference proteome</keyword>
<organism evidence="1 2">
    <name type="scientific">Apilactobacillus xinyiensis</name>
    <dbReference type="NCBI Taxonomy" id="2841032"/>
    <lineage>
        <taxon>Bacteria</taxon>
        <taxon>Bacillati</taxon>
        <taxon>Bacillota</taxon>
        <taxon>Bacilli</taxon>
        <taxon>Lactobacillales</taxon>
        <taxon>Lactobacillaceae</taxon>
        <taxon>Apilactobacillus</taxon>
    </lineage>
</organism>
<protein>
    <submittedName>
        <fullName evidence="1">YaaL family protein</fullName>
    </submittedName>
</protein>
<name>A0ABT0I2V4_9LACO</name>